<evidence type="ECO:0000256" key="2">
    <source>
        <dbReference type="ARBA" id="ARBA00006275"/>
    </source>
</evidence>
<proteinExistence type="inferred from homology"/>
<protein>
    <recommendedName>
        <fullName evidence="10">RagB/SusD family nutrient uptake outer membrane protein</fullName>
    </recommendedName>
</protein>
<dbReference type="Pfam" id="PF07980">
    <property type="entry name" value="SusD_RagB"/>
    <property type="match status" value="1"/>
</dbReference>
<accession>A0A317F575</accession>
<evidence type="ECO:0000313" key="9">
    <source>
        <dbReference type="Proteomes" id="UP000245391"/>
    </source>
</evidence>
<keyword evidence="4" id="KW-0472">Membrane</keyword>
<dbReference type="InterPro" id="IPR033985">
    <property type="entry name" value="SusD-like_N"/>
</dbReference>
<evidence type="ECO:0000256" key="4">
    <source>
        <dbReference type="ARBA" id="ARBA00023136"/>
    </source>
</evidence>
<name>A0A317F575_9SPHI</name>
<evidence type="ECO:0000259" key="7">
    <source>
        <dbReference type="Pfam" id="PF14322"/>
    </source>
</evidence>
<evidence type="ECO:0000256" key="1">
    <source>
        <dbReference type="ARBA" id="ARBA00004442"/>
    </source>
</evidence>
<feature type="domain" description="SusD-like N-terminal" evidence="7">
    <location>
        <begin position="88"/>
        <end position="240"/>
    </location>
</feature>
<dbReference type="Proteomes" id="UP000245391">
    <property type="component" value="Unassembled WGS sequence"/>
</dbReference>
<comment type="similarity">
    <text evidence="2">Belongs to the SusD family.</text>
</comment>
<dbReference type="OrthoDB" id="621570at2"/>
<dbReference type="InterPro" id="IPR011990">
    <property type="entry name" value="TPR-like_helical_dom_sf"/>
</dbReference>
<evidence type="ECO:0000256" key="3">
    <source>
        <dbReference type="ARBA" id="ARBA00022729"/>
    </source>
</evidence>
<dbReference type="EMBL" id="QGNY01000002">
    <property type="protein sequence ID" value="PWS32648.1"/>
    <property type="molecule type" value="Genomic_DNA"/>
</dbReference>
<dbReference type="Gene3D" id="1.25.40.390">
    <property type="match status" value="1"/>
</dbReference>
<keyword evidence="3" id="KW-0732">Signal</keyword>
<gene>
    <name evidence="8" type="ORF">DF947_06135</name>
</gene>
<dbReference type="InterPro" id="IPR012944">
    <property type="entry name" value="SusD_RagB_dom"/>
</dbReference>
<keyword evidence="9" id="KW-1185">Reference proteome</keyword>
<comment type="caution">
    <text evidence="8">The sequence shown here is derived from an EMBL/GenBank/DDBJ whole genome shotgun (WGS) entry which is preliminary data.</text>
</comment>
<evidence type="ECO:0000259" key="6">
    <source>
        <dbReference type="Pfam" id="PF07980"/>
    </source>
</evidence>
<dbReference type="CDD" id="cd08977">
    <property type="entry name" value="SusD"/>
    <property type="match status" value="1"/>
</dbReference>
<evidence type="ECO:0008006" key="10">
    <source>
        <dbReference type="Google" id="ProtNLM"/>
    </source>
</evidence>
<reference evidence="9" key="1">
    <citation type="submission" date="2018-05" db="EMBL/GenBank/DDBJ databases">
        <title>Pedobacter paludis sp. nov., isolated from wetland soil.</title>
        <authorList>
            <person name="Zhang Y."/>
        </authorList>
    </citation>
    <scope>NUCLEOTIDE SEQUENCE [LARGE SCALE GENOMIC DNA]</scope>
    <source>
        <strain evidence="9">R-8</strain>
    </source>
</reference>
<dbReference type="Pfam" id="PF14322">
    <property type="entry name" value="SusD-like_3"/>
    <property type="match status" value="1"/>
</dbReference>
<comment type="subcellular location">
    <subcellularLocation>
        <location evidence="1">Cell outer membrane</location>
    </subcellularLocation>
</comment>
<keyword evidence="5" id="KW-0998">Cell outer membrane</keyword>
<dbReference type="SUPFAM" id="SSF48452">
    <property type="entry name" value="TPR-like"/>
    <property type="match status" value="1"/>
</dbReference>
<evidence type="ECO:0000313" key="8">
    <source>
        <dbReference type="EMBL" id="PWS32648.1"/>
    </source>
</evidence>
<organism evidence="8 9">
    <name type="scientific">Pedobacter paludis</name>
    <dbReference type="NCBI Taxonomy" id="2203212"/>
    <lineage>
        <taxon>Bacteria</taxon>
        <taxon>Pseudomonadati</taxon>
        <taxon>Bacteroidota</taxon>
        <taxon>Sphingobacteriia</taxon>
        <taxon>Sphingobacteriales</taxon>
        <taxon>Sphingobacteriaceae</taxon>
        <taxon>Pedobacter</taxon>
    </lineage>
</organism>
<dbReference type="GO" id="GO:0009279">
    <property type="term" value="C:cell outer membrane"/>
    <property type="evidence" value="ECO:0007669"/>
    <property type="project" value="UniProtKB-SubCell"/>
</dbReference>
<dbReference type="RefSeq" id="WP_109928820.1">
    <property type="nucleotide sequence ID" value="NZ_QGNY01000002.1"/>
</dbReference>
<sequence>MFNNILTKKQALQELNRLSIKYLLLVILIIMSGCRKLVEVPPSQNNINSENIFNVDGTAIGMVNNIIRGANEFNNGASFLYLGLLSDEVNIYNQSLNVSMLAYYQNALRETSSELPWSDFYLAIYKTNSAVEGLNKTSSLTPAVKKQLLGEAKFLRAYFYYYAVNLFGDVPLALTTDPEVNRQLPRAPIQDVYNQIVADLIDAQTLLSKNFLGKNLMITTSDRVRPTYWAATALLSRVYLQKGDFSGAVQQSTQIIENTNLFSLINLNDVFLKNSSETIWSIEPRQGPPFNVNQSLYFVLNAGGPDNSKNYYLNNDLYNAFEAGDGRKVNWTGSVSVGTKFYPYAYKYKSTPSQTTFTEYDVLFRLGEQYLIRAEAKARLLDVEGAILDLNKIRTRARLAATPAVPNPLPNLQLPLSRTQLNAAIEQERKVELFTEGFRWFDLKRMPGLIDASKVRADEVMPDVTTAKGGTWNPNWKLLPIPREQRFGDPNMTNAQNPGY</sequence>
<evidence type="ECO:0000256" key="5">
    <source>
        <dbReference type="ARBA" id="ARBA00023237"/>
    </source>
</evidence>
<dbReference type="AlphaFoldDB" id="A0A317F575"/>
<feature type="domain" description="RagB/SusD" evidence="6">
    <location>
        <begin position="310"/>
        <end position="500"/>
    </location>
</feature>